<evidence type="ECO:0000313" key="1">
    <source>
        <dbReference type="EMBL" id="KAJ0081001.1"/>
    </source>
</evidence>
<evidence type="ECO:0000313" key="2">
    <source>
        <dbReference type="Proteomes" id="UP001164250"/>
    </source>
</evidence>
<proteinExistence type="predicted"/>
<accession>A0ACC1A5E1</accession>
<sequence>MFGQMDPLYLSEVRKSSLSISMVSSNSSQTCTPTSSLVFVLHLWVIFGQTCRKSQFDFEERSQKQRLFQFRFLFFLFQFLFFAVDFHWCESIVTRQRRLL</sequence>
<protein>
    <submittedName>
        <fullName evidence="1">Uncharacterized protein</fullName>
    </submittedName>
</protein>
<comment type="caution">
    <text evidence="1">The sequence shown here is derived from an EMBL/GenBank/DDBJ whole genome shotgun (WGS) entry which is preliminary data.</text>
</comment>
<reference evidence="2" key="1">
    <citation type="journal article" date="2023" name="G3 (Bethesda)">
        <title>Genome assembly and association tests identify interacting loci associated with vigor, precocity, and sex in interspecific pistachio rootstocks.</title>
        <authorList>
            <person name="Palmer W."/>
            <person name="Jacygrad E."/>
            <person name="Sagayaradj S."/>
            <person name="Cavanaugh K."/>
            <person name="Han R."/>
            <person name="Bertier L."/>
            <person name="Beede B."/>
            <person name="Kafkas S."/>
            <person name="Golino D."/>
            <person name="Preece J."/>
            <person name="Michelmore R."/>
        </authorList>
    </citation>
    <scope>NUCLEOTIDE SEQUENCE [LARGE SCALE GENOMIC DNA]</scope>
</reference>
<dbReference type="EMBL" id="CM047908">
    <property type="protein sequence ID" value="KAJ0081001.1"/>
    <property type="molecule type" value="Genomic_DNA"/>
</dbReference>
<name>A0ACC1A5E1_9ROSI</name>
<organism evidence="1 2">
    <name type="scientific">Pistacia atlantica</name>
    <dbReference type="NCBI Taxonomy" id="434234"/>
    <lineage>
        <taxon>Eukaryota</taxon>
        <taxon>Viridiplantae</taxon>
        <taxon>Streptophyta</taxon>
        <taxon>Embryophyta</taxon>
        <taxon>Tracheophyta</taxon>
        <taxon>Spermatophyta</taxon>
        <taxon>Magnoliopsida</taxon>
        <taxon>eudicotyledons</taxon>
        <taxon>Gunneridae</taxon>
        <taxon>Pentapetalae</taxon>
        <taxon>rosids</taxon>
        <taxon>malvids</taxon>
        <taxon>Sapindales</taxon>
        <taxon>Anacardiaceae</taxon>
        <taxon>Pistacia</taxon>
    </lineage>
</organism>
<gene>
    <name evidence="1" type="ORF">Patl1_11821</name>
</gene>
<dbReference type="Proteomes" id="UP001164250">
    <property type="component" value="Chromosome 12"/>
</dbReference>
<keyword evidence="2" id="KW-1185">Reference proteome</keyword>